<dbReference type="AlphaFoldDB" id="A0ABD1D2D6"/>
<reference evidence="3 4" key="1">
    <citation type="submission" date="2024-05" db="EMBL/GenBank/DDBJ databases">
        <title>Culex pipiens pipiens assembly and annotation.</title>
        <authorList>
            <person name="Alout H."/>
            <person name="Durand T."/>
        </authorList>
    </citation>
    <scope>NUCLEOTIDE SEQUENCE [LARGE SCALE GENOMIC DNA]</scope>
    <source>
        <strain evidence="3">HA-2024</strain>
        <tissue evidence="3">Whole body</tissue>
    </source>
</reference>
<dbReference type="PROSITE" id="PS51406">
    <property type="entry name" value="FIBRINOGEN_C_2"/>
    <property type="match status" value="2"/>
</dbReference>
<dbReference type="InterPro" id="IPR014716">
    <property type="entry name" value="Fibrinogen_a/b/g_C_1"/>
</dbReference>
<dbReference type="EMBL" id="JBEHCU010007943">
    <property type="protein sequence ID" value="KAL1390275.1"/>
    <property type="molecule type" value="Genomic_DNA"/>
</dbReference>
<feature type="domain" description="Fibrinogen C-terminal" evidence="2">
    <location>
        <begin position="198"/>
        <end position="348"/>
    </location>
</feature>
<evidence type="ECO:0000259" key="2">
    <source>
        <dbReference type="PROSITE" id="PS51406"/>
    </source>
</evidence>
<dbReference type="PANTHER" id="PTHR19143:SF327">
    <property type="entry name" value="FI21813P1-RELATED"/>
    <property type="match status" value="1"/>
</dbReference>
<accession>A0ABD1D2D6</accession>
<keyword evidence="4" id="KW-1185">Reference proteome</keyword>
<dbReference type="InterPro" id="IPR050373">
    <property type="entry name" value="Fibrinogen_C-term_domain"/>
</dbReference>
<dbReference type="PROSITE" id="PS00514">
    <property type="entry name" value="FIBRINOGEN_C_1"/>
    <property type="match status" value="1"/>
</dbReference>
<feature type="domain" description="Fibrinogen C-terminal" evidence="2">
    <location>
        <begin position="1"/>
        <end position="190"/>
    </location>
</feature>
<evidence type="ECO:0000313" key="3">
    <source>
        <dbReference type="EMBL" id="KAL1390275.1"/>
    </source>
</evidence>
<evidence type="ECO:0000313" key="4">
    <source>
        <dbReference type="Proteomes" id="UP001562425"/>
    </source>
</evidence>
<evidence type="ECO:0000256" key="1">
    <source>
        <dbReference type="ARBA" id="ARBA00023157"/>
    </source>
</evidence>
<protein>
    <recommendedName>
        <fullName evidence="2">Fibrinogen C-terminal domain-containing protein</fullName>
    </recommendedName>
</protein>
<comment type="caution">
    <text evidence="3">The sequence shown here is derived from an EMBL/GenBank/DDBJ whole genome shotgun (WGS) entry which is preliminary data.</text>
</comment>
<keyword evidence="1" id="KW-1015">Disulfide bond</keyword>
<dbReference type="Proteomes" id="UP001562425">
    <property type="component" value="Unassembled WGS sequence"/>
</dbReference>
<dbReference type="Gene3D" id="3.90.215.10">
    <property type="entry name" value="Gamma Fibrinogen, chain A, domain 1"/>
    <property type="match status" value="2"/>
</dbReference>
<dbReference type="SMART" id="SM00186">
    <property type="entry name" value="FBG"/>
    <property type="match status" value="2"/>
</dbReference>
<dbReference type="InterPro" id="IPR036056">
    <property type="entry name" value="Fibrinogen-like_C"/>
</dbReference>
<sequence length="348" mass="40482">MTGFREPFQVFCDQEYEGGGWIVIQNRYDGSVHFYRDWSEYERGFGDLEEEMWLGLGKIHELTYSRRYELHVVLEDWEGIRAVARYSDFLVAGPAEKYMLRSLGSFSGNAGDSLREQLGMKFTTFNADNDIHAVNCAVEYYGAWWYTMCHHSNLNGRYMQGFNRSGMDWRHFRPDAYSLRKSRMMIRVAHHASSPTTQISSNPPQTCSLSTNRHSGIQLIHPQPGFREPFEVFCDQEYEGGGWVVIQNRYEGSVHFYRGWNDYERGFGSLNGEFWLGLSKIHELTYSRRYELHVLLEDWEGIRAVARYDNFLVAGPEEKYMLRSLGTFSGNAGDSLSELSSRNEVQHF</sequence>
<dbReference type="InterPro" id="IPR020837">
    <property type="entry name" value="Fibrinogen_CS"/>
</dbReference>
<dbReference type="PANTHER" id="PTHR19143">
    <property type="entry name" value="FIBRINOGEN/TENASCIN/ANGIOPOEITIN"/>
    <property type="match status" value="1"/>
</dbReference>
<dbReference type="SUPFAM" id="SSF56496">
    <property type="entry name" value="Fibrinogen C-terminal domain-like"/>
    <property type="match status" value="2"/>
</dbReference>
<proteinExistence type="predicted"/>
<dbReference type="Pfam" id="PF00147">
    <property type="entry name" value="Fibrinogen_C"/>
    <property type="match status" value="2"/>
</dbReference>
<name>A0ABD1D2D6_CULPP</name>
<gene>
    <name evidence="3" type="ORF">pipiens_012462</name>
</gene>
<dbReference type="Gene3D" id="4.10.530.10">
    <property type="entry name" value="Gamma-fibrinogen Carboxyl Terminal Fragment, domain 2"/>
    <property type="match status" value="1"/>
</dbReference>
<dbReference type="CDD" id="cd00087">
    <property type="entry name" value="FReD"/>
    <property type="match status" value="1"/>
</dbReference>
<organism evidence="3 4">
    <name type="scientific">Culex pipiens pipiens</name>
    <name type="common">Northern house mosquito</name>
    <dbReference type="NCBI Taxonomy" id="38569"/>
    <lineage>
        <taxon>Eukaryota</taxon>
        <taxon>Metazoa</taxon>
        <taxon>Ecdysozoa</taxon>
        <taxon>Arthropoda</taxon>
        <taxon>Hexapoda</taxon>
        <taxon>Insecta</taxon>
        <taxon>Pterygota</taxon>
        <taxon>Neoptera</taxon>
        <taxon>Endopterygota</taxon>
        <taxon>Diptera</taxon>
        <taxon>Nematocera</taxon>
        <taxon>Culicoidea</taxon>
        <taxon>Culicidae</taxon>
        <taxon>Culicinae</taxon>
        <taxon>Culicini</taxon>
        <taxon>Culex</taxon>
        <taxon>Culex</taxon>
    </lineage>
</organism>
<dbReference type="InterPro" id="IPR002181">
    <property type="entry name" value="Fibrinogen_a/b/g_C_dom"/>
</dbReference>